<dbReference type="EMBL" id="QUQM01000005">
    <property type="protein sequence ID" value="KAA8643048.1"/>
    <property type="molecule type" value="Genomic_DNA"/>
</dbReference>
<evidence type="ECO:0000313" key="1">
    <source>
        <dbReference type="EMBL" id="KAA8643048.1"/>
    </source>
</evidence>
<sequence>MAITGARVGIENIFDTPDAHSLLKKLEADITQVLESPWSYMRHGSSSIYGWKICPSWDVQPKDLEQHHLDTFDGIENRTEDLFFVILGDAVNMVKHPTILDLLLSSPDMWVLSTATGLPKRQPKAERATKLAEKMRPMRGKSPEAQNLKTKLLKLHGGLEGRMIVEGSQFWATAEAELEGALADTWGESDMAESNANCKRGLGKSLKNLRRLEYNSTRGGDALFHSTFNSRKGVLIATVHYKKYISKVTGRKGLAIGRATAKSWTRAQVSKKTITAMVDRFGRQISQAFAGEAGNILL</sequence>
<proteinExistence type="predicted"/>
<dbReference type="GeneID" id="54332512"/>
<comment type="caution">
    <text evidence="1">The sequence shown here is derived from an EMBL/GenBank/DDBJ whole genome shotgun (WGS) entry which is preliminary data.</text>
</comment>
<dbReference type="AlphaFoldDB" id="A0A5M9M899"/>
<protein>
    <submittedName>
        <fullName evidence="1">Uncharacterized protein</fullName>
    </submittedName>
</protein>
<dbReference type="VEuPathDB" id="FungiDB:EYZ11_008257"/>
<evidence type="ECO:0000313" key="2">
    <source>
        <dbReference type="Proteomes" id="UP000324241"/>
    </source>
</evidence>
<accession>A0A5M9M899</accession>
<dbReference type="RefSeq" id="XP_033422410.1">
    <property type="nucleotide sequence ID" value="XM_033574392.1"/>
</dbReference>
<gene>
    <name evidence="1" type="ORF">ATNIH1004_009810</name>
</gene>
<dbReference type="VEuPathDB" id="FungiDB:EYZ11_008261"/>
<name>A0A5M9M899_9EURO</name>
<dbReference type="Proteomes" id="UP000324241">
    <property type="component" value="Unassembled WGS sequence"/>
</dbReference>
<reference evidence="1 2" key="1">
    <citation type="submission" date="2019-08" db="EMBL/GenBank/DDBJ databases">
        <title>The genome sequence of a newly discovered highly antifungal drug resistant Aspergillus species, Aspergillus tanneri NIH 1004.</title>
        <authorList>
            <person name="Mounaud S."/>
            <person name="Singh I."/>
            <person name="Joardar V."/>
            <person name="Pakala S."/>
            <person name="Pakala S."/>
            <person name="Venepally P."/>
            <person name="Chung J.K."/>
            <person name="Losada L."/>
            <person name="Nierman W.C."/>
        </authorList>
    </citation>
    <scope>NUCLEOTIDE SEQUENCE [LARGE SCALE GENOMIC DNA]</scope>
    <source>
        <strain evidence="1 2">NIH1004</strain>
    </source>
</reference>
<organism evidence="1 2">
    <name type="scientific">Aspergillus tanneri</name>
    <dbReference type="NCBI Taxonomy" id="1220188"/>
    <lineage>
        <taxon>Eukaryota</taxon>
        <taxon>Fungi</taxon>
        <taxon>Dikarya</taxon>
        <taxon>Ascomycota</taxon>
        <taxon>Pezizomycotina</taxon>
        <taxon>Eurotiomycetes</taxon>
        <taxon>Eurotiomycetidae</taxon>
        <taxon>Eurotiales</taxon>
        <taxon>Aspergillaceae</taxon>
        <taxon>Aspergillus</taxon>
        <taxon>Aspergillus subgen. Circumdati</taxon>
    </lineage>
</organism>